<dbReference type="Pfam" id="PF03366">
    <property type="entry name" value="YEATS"/>
    <property type="match status" value="1"/>
</dbReference>
<dbReference type="Gene3D" id="2.60.40.1970">
    <property type="entry name" value="YEATS domain"/>
    <property type="match status" value="1"/>
</dbReference>
<evidence type="ECO:0000256" key="5">
    <source>
        <dbReference type="PROSITE-ProRule" id="PRU00376"/>
    </source>
</evidence>
<gene>
    <name evidence="8" type="ORF">LIPSTDRAFT_240</name>
</gene>
<reference evidence="8 9" key="1">
    <citation type="journal article" date="2016" name="Proc. Natl. Acad. Sci. U.S.A.">
        <title>Comparative genomics of biotechnologically important yeasts.</title>
        <authorList>
            <person name="Riley R."/>
            <person name="Haridas S."/>
            <person name="Wolfe K.H."/>
            <person name="Lopes M.R."/>
            <person name="Hittinger C.T."/>
            <person name="Goeker M."/>
            <person name="Salamov A.A."/>
            <person name="Wisecaver J.H."/>
            <person name="Long T.M."/>
            <person name="Calvey C.H."/>
            <person name="Aerts A.L."/>
            <person name="Barry K.W."/>
            <person name="Choi C."/>
            <person name="Clum A."/>
            <person name="Coughlan A.Y."/>
            <person name="Deshpande S."/>
            <person name="Douglass A.P."/>
            <person name="Hanson S.J."/>
            <person name="Klenk H.-P."/>
            <person name="LaButti K.M."/>
            <person name="Lapidus A."/>
            <person name="Lindquist E.A."/>
            <person name="Lipzen A.M."/>
            <person name="Meier-Kolthoff J.P."/>
            <person name="Ohm R.A."/>
            <person name="Otillar R.P."/>
            <person name="Pangilinan J.L."/>
            <person name="Peng Y."/>
            <person name="Rokas A."/>
            <person name="Rosa C.A."/>
            <person name="Scheuner C."/>
            <person name="Sibirny A.A."/>
            <person name="Slot J.C."/>
            <person name="Stielow J.B."/>
            <person name="Sun H."/>
            <person name="Kurtzman C.P."/>
            <person name="Blackwell M."/>
            <person name="Grigoriev I.V."/>
            <person name="Jeffries T.W."/>
        </authorList>
    </citation>
    <scope>NUCLEOTIDE SEQUENCE [LARGE SCALE GENOMIC DNA]</scope>
    <source>
        <strain evidence="8 9">NRRL Y-11557</strain>
    </source>
</reference>
<feature type="coiled-coil region" evidence="6">
    <location>
        <begin position="174"/>
        <end position="215"/>
    </location>
</feature>
<evidence type="ECO:0000259" key="7">
    <source>
        <dbReference type="PROSITE" id="PS51037"/>
    </source>
</evidence>
<keyword evidence="9" id="KW-1185">Reference proteome</keyword>
<dbReference type="OrthoDB" id="16041at2759"/>
<evidence type="ECO:0000313" key="8">
    <source>
        <dbReference type="EMBL" id="ODQ76297.1"/>
    </source>
</evidence>
<sequence>MSSGSKRLKNLQICRPFVYGNMAVPLKEDRSPDIPPDHTHSWTVFLKGVNGDDLSNFVKRVVFKLHETYPNSSRSIEEPPFEVTETGWGEFEISIRVYFVPEASEKNVVMYHHLKLHPYGPEAEQQKSDGATVTSMQYDEFVFNEPTESLFEILTKKSGAVLPAQKSMMVPFSIQSENEELDRLSDAQSKVQENIRRLTERIHVLEQEKASLQSL</sequence>
<keyword evidence="6" id="KW-0175">Coiled coil</keyword>
<dbReference type="InterPro" id="IPR038704">
    <property type="entry name" value="YEAST_sf"/>
</dbReference>
<feature type="domain" description="YEATS" evidence="7">
    <location>
        <begin position="7"/>
        <end position="157"/>
    </location>
</feature>
<dbReference type="PANTHER" id="PTHR47573">
    <property type="entry name" value="PROTEIN AF-9 HOMOLOG"/>
    <property type="match status" value="1"/>
</dbReference>
<dbReference type="InterPro" id="IPR055129">
    <property type="entry name" value="YEATS_dom"/>
</dbReference>
<dbReference type="EMBL" id="KV454289">
    <property type="protein sequence ID" value="ODQ76297.1"/>
    <property type="molecule type" value="Genomic_DNA"/>
</dbReference>
<accession>A0A1E3QH26</accession>
<comment type="subcellular location">
    <subcellularLocation>
        <location evidence="5">Nucleus</location>
    </subcellularLocation>
</comment>
<evidence type="ECO:0000256" key="3">
    <source>
        <dbReference type="ARBA" id="ARBA00023163"/>
    </source>
</evidence>
<dbReference type="GO" id="GO:0035267">
    <property type="term" value="C:NuA4 histone acetyltransferase complex"/>
    <property type="evidence" value="ECO:0007669"/>
    <property type="project" value="EnsemblFungi"/>
</dbReference>
<dbReference type="InterPro" id="IPR005033">
    <property type="entry name" value="YEATS"/>
</dbReference>
<organism evidence="8 9">
    <name type="scientific">Lipomyces starkeyi NRRL Y-11557</name>
    <dbReference type="NCBI Taxonomy" id="675824"/>
    <lineage>
        <taxon>Eukaryota</taxon>
        <taxon>Fungi</taxon>
        <taxon>Dikarya</taxon>
        <taxon>Ascomycota</taxon>
        <taxon>Saccharomycotina</taxon>
        <taxon>Lipomycetes</taxon>
        <taxon>Lipomycetales</taxon>
        <taxon>Lipomycetaceae</taxon>
        <taxon>Lipomyces</taxon>
    </lineage>
</organism>
<dbReference type="GO" id="GO:0000781">
    <property type="term" value="C:chromosome, telomeric region"/>
    <property type="evidence" value="ECO:0007669"/>
    <property type="project" value="GOC"/>
</dbReference>
<dbReference type="GO" id="GO:0006355">
    <property type="term" value="P:regulation of DNA-templated transcription"/>
    <property type="evidence" value="ECO:0007669"/>
    <property type="project" value="InterPro"/>
</dbReference>
<evidence type="ECO:0000313" key="9">
    <source>
        <dbReference type="Proteomes" id="UP000094385"/>
    </source>
</evidence>
<dbReference type="GO" id="GO:0006281">
    <property type="term" value="P:DNA repair"/>
    <property type="evidence" value="ECO:0007669"/>
    <property type="project" value="EnsemblFungi"/>
</dbReference>
<evidence type="ECO:0000256" key="2">
    <source>
        <dbReference type="ARBA" id="ARBA00023015"/>
    </source>
</evidence>
<dbReference type="CDD" id="cd16908">
    <property type="entry name" value="YEATS_Yaf9_like"/>
    <property type="match status" value="1"/>
</dbReference>
<keyword evidence="2" id="KW-0805">Transcription regulation</keyword>
<keyword evidence="3" id="KW-0804">Transcription</keyword>
<dbReference type="PANTHER" id="PTHR47573:SF1">
    <property type="entry name" value="PROTEIN AF-9 HOMOLOG"/>
    <property type="match status" value="1"/>
</dbReference>
<protein>
    <recommendedName>
        <fullName evidence="1">Protein AF-9 homolog</fullName>
    </recommendedName>
</protein>
<dbReference type="GO" id="GO:0031509">
    <property type="term" value="P:subtelomeric heterochromatin formation"/>
    <property type="evidence" value="ECO:0007669"/>
    <property type="project" value="EnsemblFungi"/>
</dbReference>
<proteinExistence type="predicted"/>
<dbReference type="AlphaFoldDB" id="A0A1E3QH26"/>
<name>A0A1E3QH26_LIPST</name>
<keyword evidence="4 5" id="KW-0539">Nucleus</keyword>
<dbReference type="STRING" id="675824.A0A1E3QH26"/>
<dbReference type="Proteomes" id="UP000094385">
    <property type="component" value="Unassembled WGS sequence"/>
</dbReference>
<evidence type="ECO:0000256" key="4">
    <source>
        <dbReference type="ARBA" id="ARBA00023242"/>
    </source>
</evidence>
<dbReference type="GO" id="GO:0000812">
    <property type="term" value="C:Swr1 complex"/>
    <property type="evidence" value="ECO:0007669"/>
    <property type="project" value="EnsemblFungi"/>
</dbReference>
<dbReference type="PROSITE" id="PS51037">
    <property type="entry name" value="YEATS"/>
    <property type="match status" value="1"/>
</dbReference>
<evidence type="ECO:0000256" key="1">
    <source>
        <dbReference type="ARBA" id="ARBA00022408"/>
    </source>
</evidence>
<evidence type="ECO:0000256" key="6">
    <source>
        <dbReference type="SAM" id="Coils"/>
    </source>
</evidence>